<gene>
    <name evidence="4" type="ORF">ACRE_050660</name>
</gene>
<dbReference type="InterPro" id="IPR002885">
    <property type="entry name" value="PPR_rpt"/>
</dbReference>
<dbReference type="Proteomes" id="UP000029964">
    <property type="component" value="Unassembled WGS sequence"/>
</dbReference>
<organism evidence="4 5">
    <name type="scientific">Hapsidospora chrysogenum (strain ATCC 11550 / CBS 779.69 / DSM 880 / IAM 14645 / JCM 23072 / IMI 49137)</name>
    <name type="common">Acremonium chrysogenum</name>
    <dbReference type="NCBI Taxonomy" id="857340"/>
    <lineage>
        <taxon>Eukaryota</taxon>
        <taxon>Fungi</taxon>
        <taxon>Dikarya</taxon>
        <taxon>Ascomycota</taxon>
        <taxon>Pezizomycotina</taxon>
        <taxon>Sordariomycetes</taxon>
        <taxon>Hypocreomycetidae</taxon>
        <taxon>Hypocreales</taxon>
        <taxon>Bionectriaceae</taxon>
        <taxon>Hapsidospora</taxon>
    </lineage>
</organism>
<evidence type="ECO:0000256" key="2">
    <source>
        <dbReference type="PROSITE-ProRule" id="PRU00708"/>
    </source>
</evidence>
<dbReference type="EMBL" id="JPKY01000053">
    <property type="protein sequence ID" value="KFH44183.1"/>
    <property type="molecule type" value="Genomic_DNA"/>
</dbReference>
<dbReference type="HOGENOM" id="CLU_014304_2_0_1"/>
<dbReference type="AlphaFoldDB" id="A0A086T4A1"/>
<dbReference type="PANTHER" id="PTHR46128:SF329">
    <property type="entry name" value="MITOCHONDRIAL GROUP I INTRON SPLICING FACTOR DMR1"/>
    <property type="match status" value="1"/>
</dbReference>
<dbReference type="Gene3D" id="1.25.40.10">
    <property type="entry name" value="Tetratricopeptide repeat domain"/>
    <property type="match status" value="1"/>
</dbReference>
<evidence type="ECO:0000256" key="3">
    <source>
        <dbReference type="SAM" id="MobiDB-lite"/>
    </source>
</evidence>
<dbReference type="PROSITE" id="PS51375">
    <property type="entry name" value="PPR"/>
    <property type="match status" value="1"/>
</dbReference>
<comment type="caution">
    <text evidence="4">The sequence shown here is derived from an EMBL/GenBank/DDBJ whole genome shotgun (WGS) entry which is preliminary data.</text>
</comment>
<comment type="similarity">
    <text evidence="1">Belongs to the PPR family. P subfamily.</text>
</comment>
<dbReference type="OrthoDB" id="185373at2759"/>
<accession>A0A086T4A1</accession>
<dbReference type="STRING" id="857340.A0A086T4A1"/>
<dbReference type="PANTHER" id="PTHR46128">
    <property type="entry name" value="MITOCHONDRIAL GROUP I INTRON SPLICING FACTOR CCM1"/>
    <property type="match status" value="1"/>
</dbReference>
<feature type="region of interest" description="Disordered" evidence="3">
    <location>
        <begin position="325"/>
        <end position="344"/>
    </location>
</feature>
<feature type="repeat" description="PPR" evidence="2">
    <location>
        <begin position="122"/>
        <end position="156"/>
    </location>
</feature>
<feature type="compositionally biased region" description="Low complexity" evidence="3">
    <location>
        <begin position="644"/>
        <end position="654"/>
    </location>
</feature>
<reference evidence="5" key="1">
    <citation type="journal article" date="2014" name="Genome Announc.">
        <title>Genome sequence and annotation of Acremonium chrysogenum, producer of the beta-lactam antibiotic cephalosporin C.</title>
        <authorList>
            <person name="Terfehr D."/>
            <person name="Dahlmann T.A."/>
            <person name="Specht T."/>
            <person name="Zadra I."/>
            <person name="Kuernsteiner H."/>
            <person name="Kueck U."/>
        </authorList>
    </citation>
    <scope>NUCLEOTIDE SEQUENCE [LARGE SCALE GENOMIC DNA]</scope>
    <source>
        <strain evidence="5">ATCC 11550 / CBS 779.69 / DSM 880 / IAM 14645 / JCM 23072 / IMI 49137</strain>
    </source>
</reference>
<name>A0A086T4A1_HAPC1</name>
<dbReference type="InterPro" id="IPR011990">
    <property type="entry name" value="TPR-like_helical_dom_sf"/>
</dbReference>
<dbReference type="NCBIfam" id="TIGR00756">
    <property type="entry name" value="PPR"/>
    <property type="match status" value="1"/>
</dbReference>
<evidence type="ECO:0000313" key="4">
    <source>
        <dbReference type="EMBL" id="KFH44183.1"/>
    </source>
</evidence>
<feature type="region of interest" description="Disordered" evidence="3">
    <location>
        <begin position="684"/>
        <end position="719"/>
    </location>
</feature>
<dbReference type="InterPro" id="IPR050872">
    <property type="entry name" value="PPR_P_subfamily"/>
</dbReference>
<sequence>MSRNILECAACLRRAVQGLPHGSAALINAPSLAYTRRQFATAAPPATSVDAPRALEAEPVDKNVAEKKARERLENVVKQQMRHMTFDDPYVVGKYVDKALARGAFDEALLLVQKASRGGKQMVLAWNHLIDYQLKQQHMKHAFKVFNDMKKRGQLPNVQTYTIIFRGLAKSQHPKLAVHEAVKHYNVLLNNNRLEANSTHLNAVLNVCARAGDLDSLFLIVNSLNDSTRSPTAHTYTTILDALRHSAMKENKDLPEEQRLENIAKQIYRAKGLWEEIIQKWTAGRLVVDEQLVCAMGRLLSMSPKKEDKVQVLDLVNQTMNIPKLIKTPEGQGPSSEGSAARSTAVARAANKNGYVPPGTNVLDLILTTLIALRQTTAGIKYWNHLIHEHDLVPDGDNWLRLFILLKVAKASGHASSVLQMVPDDNLDVQFFRIALETCLRDNLNQNAVKNATKAVKIMLERLSQPDLHALRLFLRVPLVSHNHLRAMAKDGRDEEAKHQYGRQISDALDLLWEPYKQMHYHYFTASKEPPTKSDSPGSKALKVMKKFVKEDLQAIYNGKREVIALARLMVGAYDKLSNEKLLPAEEMANRDHKVRHAKINREIHKFFHDRDTHEPGLPFAKQARAAKKGEARGGLTETEEELPAAATADGAATLDKSDEDVMSNMYMGSPGWVWDTYKPVPRSKGAVPYPWEPSRDNDDVIARPGPRRSARTSRGRPS</sequence>
<dbReference type="Pfam" id="PF13041">
    <property type="entry name" value="PPR_2"/>
    <property type="match status" value="1"/>
</dbReference>
<feature type="region of interest" description="Disordered" evidence="3">
    <location>
        <begin position="630"/>
        <end position="655"/>
    </location>
</feature>
<evidence type="ECO:0000256" key="1">
    <source>
        <dbReference type="ARBA" id="ARBA00007626"/>
    </source>
</evidence>
<protein>
    <submittedName>
        <fullName evidence="4">Pentatricopeptide repeat-containing protein-like protein</fullName>
    </submittedName>
</protein>
<evidence type="ECO:0000313" key="5">
    <source>
        <dbReference type="Proteomes" id="UP000029964"/>
    </source>
</evidence>
<keyword evidence="5" id="KW-1185">Reference proteome</keyword>
<proteinExistence type="inferred from homology"/>
<feature type="compositionally biased region" description="Basic residues" evidence="3">
    <location>
        <begin position="706"/>
        <end position="719"/>
    </location>
</feature>